<sequence>MQSYRAHSLFQPSNLVAAISSTIDDSGVCTDHLYGSIMAIPHTVVARTVSMLGFDFVMIDALHTAVDAENLIQLIQTINFTSEGNTVAIVRVPSANSDLLTHALDAGAAGIVFPHIDTPEEAALAVSKCRYACSGGDRSLSPTALIAGITDVAPHNSSHAHVADRNIAVICQIESPLSVQNAEKIASVPGVNVLMIGAGDLRLSLGLPLKRNKAEPEDPCFLKMVNQVIEVSRKHKIPLMAVAFKVSPESMSWLHNFSLLLTSADIYSVVKAHGEELNTLKEAMQGEKLIQMKKKLECEKEQKQKQ</sequence>
<dbReference type="SUPFAM" id="SSF51621">
    <property type="entry name" value="Phosphoenolpyruvate/pyruvate domain"/>
    <property type="match status" value="1"/>
</dbReference>
<dbReference type="PANTHER" id="PTHR30502">
    <property type="entry name" value="2-KETO-3-DEOXY-L-RHAMNONATE ALDOLASE"/>
    <property type="match status" value="1"/>
</dbReference>
<keyword evidence="5" id="KW-1185">Reference proteome</keyword>
<accession>A0A420HWA0</accession>
<comment type="caution">
    <text evidence="4">The sequence shown here is derived from an EMBL/GenBank/DDBJ whole genome shotgun (WGS) entry which is preliminary data.</text>
</comment>
<dbReference type="PANTHER" id="PTHR30502:SF8">
    <property type="entry name" value="SYNTHASE, PUTATIVE-RELATED"/>
    <property type="match status" value="1"/>
</dbReference>
<protein>
    <submittedName>
        <fullName evidence="4">4-hydroxy-2-oxovalerate aldolase</fullName>
    </submittedName>
</protein>
<dbReference type="Pfam" id="PF03328">
    <property type="entry name" value="HpcH_HpaI"/>
    <property type="match status" value="1"/>
</dbReference>
<keyword evidence="2" id="KW-0456">Lyase</keyword>
<dbReference type="InterPro" id="IPR050251">
    <property type="entry name" value="HpcH-HpaI_aldolase"/>
</dbReference>
<gene>
    <name evidence="4" type="ORF">OnM2_039061</name>
</gene>
<dbReference type="STRING" id="212602.A0A420HWA0"/>
<name>A0A420HWA0_9PEZI</name>
<dbReference type="GO" id="GO:0046872">
    <property type="term" value="F:metal ion binding"/>
    <property type="evidence" value="ECO:0007669"/>
    <property type="project" value="UniProtKB-KW"/>
</dbReference>
<dbReference type="GO" id="GO:0016832">
    <property type="term" value="F:aldehyde-lyase activity"/>
    <property type="evidence" value="ECO:0007669"/>
    <property type="project" value="TreeGrafter"/>
</dbReference>
<dbReference type="OrthoDB" id="1621678at2759"/>
<evidence type="ECO:0000256" key="1">
    <source>
        <dbReference type="ARBA" id="ARBA00022723"/>
    </source>
</evidence>
<evidence type="ECO:0000313" key="5">
    <source>
        <dbReference type="Proteomes" id="UP000286134"/>
    </source>
</evidence>
<organism evidence="4 5">
    <name type="scientific">Erysiphe neolycopersici</name>
    <dbReference type="NCBI Taxonomy" id="212602"/>
    <lineage>
        <taxon>Eukaryota</taxon>
        <taxon>Fungi</taxon>
        <taxon>Dikarya</taxon>
        <taxon>Ascomycota</taxon>
        <taxon>Pezizomycotina</taxon>
        <taxon>Leotiomycetes</taxon>
        <taxon>Erysiphales</taxon>
        <taxon>Erysiphaceae</taxon>
        <taxon>Erysiphe</taxon>
    </lineage>
</organism>
<evidence type="ECO:0000256" key="2">
    <source>
        <dbReference type="ARBA" id="ARBA00023239"/>
    </source>
</evidence>
<reference evidence="4 5" key="1">
    <citation type="journal article" date="2018" name="BMC Genomics">
        <title>Comparative genome analyses reveal sequence features reflecting distinct modes of host-adaptation between dicot and monocot powdery mildew.</title>
        <authorList>
            <person name="Wu Y."/>
            <person name="Ma X."/>
            <person name="Pan Z."/>
            <person name="Kale S.D."/>
            <person name="Song Y."/>
            <person name="King H."/>
            <person name="Zhang Q."/>
            <person name="Presley C."/>
            <person name="Deng X."/>
            <person name="Wei C.I."/>
            <person name="Xiao S."/>
        </authorList>
    </citation>
    <scope>NUCLEOTIDE SEQUENCE [LARGE SCALE GENOMIC DNA]</scope>
    <source>
        <strain evidence="4">UMSG2</strain>
    </source>
</reference>
<dbReference type="InterPro" id="IPR005000">
    <property type="entry name" value="Aldolase/citrate-lyase_domain"/>
</dbReference>
<dbReference type="AlphaFoldDB" id="A0A420HWA0"/>
<evidence type="ECO:0000313" key="4">
    <source>
        <dbReference type="EMBL" id="RKF61697.1"/>
    </source>
</evidence>
<dbReference type="Proteomes" id="UP000286134">
    <property type="component" value="Unassembled WGS sequence"/>
</dbReference>
<dbReference type="InterPro" id="IPR040442">
    <property type="entry name" value="Pyrv_kinase-like_dom_sf"/>
</dbReference>
<feature type="domain" description="HpcH/HpaI aldolase/citrate lyase" evidence="3">
    <location>
        <begin position="44"/>
        <end position="239"/>
    </location>
</feature>
<dbReference type="GO" id="GO:0005737">
    <property type="term" value="C:cytoplasm"/>
    <property type="evidence" value="ECO:0007669"/>
    <property type="project" value="TreeGrafter"/>
</dbReference>
<proteinExistence type="predicted"/>
<dbReference type="Gene3D" id="3.20.20.60">
    <property type="entry name" value="Phosphoenolpyruvate-binding domains"/>
    <property type="match status" value="1"/>
</dbReference>
<dbReference type="InterPro" id="IPR015813">
    <property type="entry name" value="Pyrv/PenolPyrv_kinase-like_dom"/>
</dbReference>
<evidence type="ECO:0000259" key="3">
    <source>
        <dbReference type="Pfam" id="PF03328"/>
    </source>
</evidence>
<dbReference type="EMBL" id="MCFK01003968">
    <property type="protein sequence ID" value="RKF61697.1"/>
    <property type="molecule type" value="Genomic_DNA"/>
</dbReference>
<keyword evidence="1" id="KW-0479">Metal-binding</keyword>